<comment type="cofactor">
    <cofactor evidence="1 9">
        <name>heme b</name>
        <dbReference type="ChEBI" id="CHEBI:60344"/>
    </cofactor>
</comment>
<keyword evidence="5 9" id="KW-0560">Oxidoreductase</keyword>
<feature type="domain" description="Plant heme peroxidase family profile" evidence="10">
    <location>
        <begin position="116"/>
        <end position="391"/>
    </location>
</feature>
<dbReference type="Pfam" id="PF00141">
    <property type="entry name" value="peroxidase"/>
    <property type="match status" value="2"/>
</dbReference>
<evidence type="ECO:0000256" key="3">
    <source>
        <dbReference type="ARBA" id="ARBA00022617"/>
    </source>
</evidence>
<comment type="similarity">
    <text evidence="9">Belongs to the peroxidase family. Peroxidase/catalase subfamily.</text>
</comment>
<dbReference type="PANTHER" id="PTHR30555">
    <property type="entry name" value="HYDROPEROXIDASE I, BIFUNCTIONAL CATALASE-PEROXIDASE"/>
    <property type="match status" value="1"/>
</dbReference>
<dbReference type="NCBIfam" id="NF011635">
    <property type="entry name" value="PRK15061.1"/>
    <property type="match status" value="1"/>
</dbReference>
<accession>A0A7S4RX77</accession>
<evidence type="ECO:0000313" key="11">
    <source>
        <dbReference type="EMBL" id="CAE4627687.1"/>
    </source>
</evidence>
<dbReference type="SUPFAM" id="SSF48113">
    <property type="entry name" value="Heme-dependent peroxidases"/>
    <property type="match status" value="2"/>
</dbReference>
<dbReference type="PROSITE" id="PS00436">
    <property type="entry name" value="PEROXIDASE_2"/>
    <property type="match status" value="1"/>
</dbReference>
<evidence type="ECO:0000256" key="9">
    <source>
        <dbReference type="RuleBase" id="RU003451"/>
    </source>
</evidence>
<dbReference type="NCBIfam" id="TIGR00198">
    <property type="entry name" value="cat_per_HPI"/>
    <property type="match status" value="1"/>
</dbReference>
<dbReference type="PRINTS" id="PR00460">
    <property type="entry name" value="BPEROXIDASE"/>
</dbReference>
<dbReference type="GO" id="GO:0070301">
    <property type="term" value="P:cellular response to hydrogen peroxide"/>
    <property type="evidence" value="ECO:0007669"/>
    <property type="project" value="TreeGrafter"/>
</dbReference>
<comment type="catalytic activity">
    <reaction evidence="8 9">
        <text>2 H2O2 = O2 + 2 H2O</text>
        <dbReference type="Rhea" id="RHEA:20309"/>
        <dbReference type="ChEBI" id="CHEBI:15377"/>
        <dbReference type="ChEBI" id="CHEBI:15379"/>
        <dbReference type="ChEBI" id="CHEBI:16240"/>
        <dbReference type="EC" id="1.11.1.21"/>
    </reaction>
</comment>
<dbReference type="EMBL" id="HBNS01032746">
    <property type="protein sequence ID" value="CAE4627687.1"/>
    <property type="molecule type" value="Transcribed_RNA"/>
</dbReference>
<dbReference type="InterPro" id="IPR019793">
    <property type="entry name" value="Peroxidases_heam-ligand_BS"/>
</dbReference>
<keyword evidence="4 9" id="KW-0479">Metal-binding</keyword>
<dbReference type="PROSITE" id="PS50873">
    <property type="entry name" value="PEROXIDASE_4"/>
    <property type="match status" value="2"/>
</dbReference>
<dbReference type="AlphaFoldDB" id="A0A7S4RX77"/>
<organism evidence="11">
    <name type="scientific">Ditylum brightwellii</name>
    <dbReference type="NCBI Taxonomy" id="49249"/>
    <lineage>
        <taxon>Eukaryota</taxon>
        <taxon>Sar</taxon>
        <taxon>Stramenopiles</taxon>
        <taxon>Ochrophyta</taxon>
        <taxon>Bacillariophyta</taxon>
        <taxon>Mediophyceae</taxon>
        <taxon>Lithodesmiophycidae</taxon>
        <taxon>Lithodesmiales</taxon>
        <taxon>Lithodesmiaceae</taxon>
        <taxon>Ditylum</taxon>
    </lineage>
</organism>
<keyword evidence="3 9" id="KW-0349">Heme</keyword>
<evidence type="ECO:0000256" key="6">
    <source>
        <dbReference type="ARBA" id="ARBA00023004"/>
    </source>
</evidence>
<sequence>MSASKCPFRYMAKKASSLPPSSLNLKSLSPTSYLNNYNYANEFKSLDLAELKKHLLGVLTTSQDWWPADYGHYGPLMVRLAWHSAGTYRTFDGRGGANSGNMRFSPLDSWPDNGNLDKARRLLWPIKKKYGRKISWADLFILAGNVSMESMGFETFGFGGGRVDGWEPEADIYWGSETEMLADERHPNGVLEEPLAADHMGLIYVNPEGPGGVPDPERSAKHIRDTFGRMGMNDEETVALIAGGHTFGKGHGAAPPDDYVGPAPKDAPVELLGVGWSNTFKSGKGEDTITSGLEGAWTNDPIRWDNGYFHNLFTYEWVLTKGPGGAHQWTPKDLKEKAVPDAHNPSKKHAPVMFTTDVALKVDPIYEKISKHFYENPEVFREAFAKAWYKLTHRDMGPVARLVGADVPPPQLWQDPLPSVNHPLVGKDDVDILKTKILQSGLSISKLVRTAWASASTFRVTDYRGGANGARIRLSPQKDWAVNVPAELNQILQTLEEIKTAYPTPISLADLIVLGGCAAIEEAAGRATGRSIKVPFTPGRTDATQEDTVIESFDVLEPTSDGFRNYNSTSHQLVDRAHFLSLSPPEMTVLVGGLRVLGANTSSMSDVGVFTDRPQVLTNDFFANLIGSTNDDIQWLKNENDRKGGRLPLFSAYNTKTGKTLKWKASEVDLIFGSNSELRAIAEYYACDDTTFVEDFIKAWVKVMELDRFDLDATKRKEEIRSRL</sequence>
<gene>
    <name evidence="11" type="ORF">DBRI00130_LOCUS25658</name>
</gene>
<dbReference type="GO" id="GO:0042744">
    <property type="term" value="P:hydrogen peroxide catabolic process"/>
    <property type="evidence" value="ECO:0007669"/>
    <property type="project" value="UniProtKB-KW"/>
</dbReference>
<dbReference type="GO" id="GO:0046872">
    <property type="term" value="F:metal ion binding"/>
    <property type="evidence" value="ECO:0007669"/>
    <property type="project" value="UniProtKB-KW"/>
</dbReference>
<dbReference type="GO" id="GO:0005829">
    <property type="term" value="C:cytosol"/>
    <property type="evidence" value="ECO:0007669"/>
    <property type="project" value="TreeGrafter"/>
</dbReference>
<keyword evidence="6 9" id="KW-0408">Iron</keyword>
<dbReference type="EC" id="1.11.1.21" evidence="9"/>
<evidence type="ECO:0000259" key="10">
    <source>
        <dbReference type="PROSITE" id="PS50873"/>
    </source>
</evidence>
<keyword evidence="2 9" id="KW-0575">Peroxidase</keyword>
<dbReference type="Gene3D" id="1.10.520.10">
    <property type="match status" value="2"/>
</dbReference>
<evidence type="ECO:0000256" key="1">
    <source>
        <dbReference type="ARBA" id="ARBA00001970"/>
    </source>
</evidence>
<dbReference type="Gene3D" id="1.10.420.10">
    <property type="entry name" value="Peroxidase, domain 2"/>
    <property type="match status" value="2"/>
</dbReference>
<evidence type="ECO:0000256" key="4">
    <source>
        <dbReference type="ARBA" id="ARBA00022723"/>
    </source>
</evidence>
<dbReference type="HAMAP" id="MF_01961">
    <property type="entry name" value="Catal_peroxid"/>
    <property type="match status" value="1"/>
</dbReference>
<proteinExistence type="inferred from homology"/>
<comment type="catalytic activity">
    <reaction evidence="9">
        <text>H2O2 + AH2 = A + 2 H2O</text>
        <dbReference type="Rhea" id="RHEA:30275"/>
        <dbReference type="ChEBI" id="CHEBI:13193"/>
        <dbReference type="ChEBI" id="CHEBI:15377"/>
        <dbReference type="ChEBI" id="CHEBI:16240"/>
        <dbReference type="ChEBI" id="CHEBI:17499"/>
        <dbReference type="EC" id="1.11.1.21"/>
    </reaction>
</comment>
<evidence type="ECO:0000256" key="8">
    <source>
        <dbReference type="ARBA" id="ARBA00049145"/>
    </source>
</evidence>
<dbReference type="InterPro" id="IPR010255">
    <property type="entry name" value="Haem_peroxidase_sf"/>
</dbReference>
<reference evidence="11" key="1">
    <citation type="submission" date="2021-01" db="EMBL/GenBank/DDBJ databases">
        <authorList>
            <person name="Corre E."/>
            <person name="Pelletier E."/>
            <person name="Niang G."/>
            <person name="Scheremetjew M."/>
            <person name="Finn R."/>
            <person name="Kale V."/>
            <person name="Holt S."/>
            <person name="Cochrane G."/>
            <person name="Meng A."/>
            <person name="Brown T."/>
            <person name="Cohen L."/>
        </authorList>
    </citation>
    <scope>NUCLEOTIDE SEQUENCE</scope>
    <source>
        <strain evidence="11">GSO104</strain>
    </source>
</reference>
<name>A0A7S4RX77_9STRA</name>
<evidence type="ECO:0000256" key="5">
    <source>
        <dbReference type="ARBA" id="ARBA00023002"/>
    </source>
</evidence>
<evidence type="ECO:0000256" key="2">
    <source>
        <dbReference type="ARBA" id="ARBA00022559"/>
    </source>
</evidence>
<dbReference type="InterPro" id="IPR000763">
    <property type="entry name" value="Catalase_peroxidase"/>
</dbReference>
<dbReference type="PROSITE" id="PS00435">
    <property type="entry name" value="PEROXIDASE_1"/>
    <property type="match status" value="1"/>
</dbReference>
<protein>
    <recommendedName>
        <fullName evidence="9">Catalase-peroxidase</fullName>
        <ecNumber evidence="9">1.11.1.21</ecNumber>
    </recommendedName>
</protein>
<evidence type="ECO:0000256" key="7">
    <source>
        <dbReference type="ARBA" id="ARBA00023324"/>
    </source>
</evidence>
<dbReference type="InterPro" id="IPR019794">
    <property type="entry name" value="Peroxidases_AS"/>
</dbReference>
<dbReference type="InterPro" id="IPR002016">
    <property type="entry name" value="Haem_peroxidase"/>
</dbReference>
<keyword evidence="7 9" id="KW-0376">Hydrogen peroxide</keyword>
<dbReference type="PANTHER" id="PTHR30555:SF0">
    <property type="entry name" value="CATALASE-PEROXIDASE"/>
    <property type="match status" value="1"/>
</dbReference>
<dbReference type="PRINTS" id="PR00458">
    <property type="entry name" value="PEROXIDASE"/>
</dbReference>
<dbReference type="GO" id="GO:0004096">
    <property type="term" value="F:catalase activity"/>
    <property type="evidence" value="ECO:0007669"/>
    <property type="project" value="InterPro"/>
</dbReference>
<feature type="domain" description="Plant heme peroxidase family profile" evidence="10">
    <location>
        <begin position="488"/>
        <end position="724"/>
    </location>
</feature>
<dbReference type="GO" id="GO:0020037">
    <property type="term" value="F:heme binding"/>
    <property type="evidence" value="ECO:0007669"/>
    <property type="project" value="InterPro"/>
</dbReference>